<reference evidence="1" key="1">
    <citation type="submission" date="2015-08" db="EMBL/GenBank/DDBJ databases">
        <title>Partial sequence of psychrophilic Colwellia sp.</title>
        <authorList>
            <person name="Pankowski J.A."/>
            <person name="Leong J.S."/>
            <person name="Nano F.E."/>
        </authorList>
    </citation>
    <scope>NUCLEOTIDE SEQUENCE</scope>
    <source>
        <strain evidence="1">C1</strain>
    </source>
</reference>
<name>A0A0P0LXR4_9GAMM</name>
<organism evidence="1">
    <name type="scientific">Colwellia sp. C1</name>
    <dbReference type="NCBI Taxonomy" id="1737566"/>
    <lineage>
        <taxon>Bacteria</taxon>
        <taxon>Pseudomonadati</taxon>
        <taxon>Pseudomonadota</taxon>
        <taxon>Gammaproteobacteria</taxon>
        <taxon>Alteromonadales</taxon>
        <taxon>Colwelliaceae</taxon>
        <taxon>Colwellia</taxon>
    </lineage>
</organism>
<dbReference type="AlphaFoldDB" id="A0A0P0LXR4"/>
<protein>
    <submittedName>
        <fullName evidence="1">Uncharacterized protein</fullName>
    </submittedName>
</protein>
<proteinExistence type="predicted"/>
<dbReference type="EMBL" id="KT428294">
    <property type="protein sequence ID" value="ALK44231.1"/>
    <property type="molecule type" value="Genomic_DNA"/>
</dbReference>
<evidence type="ECO:0000313" key="1">
    <source>
        <dbReference type="EMBL" id="ALK44231.1"/>
    </source>
</evidence>
<sequence length="39" mass="4460">MFRRSYLSTCRKQSISASEALSLLLKNQLPDIFTNQVAE</sequence>
<accession>A0A0P0LXR4</accession>